<evidence type="ECO:0008006" key="3">
    <source>
        <dbReference type="Google" id="ProtNLM"/>
    </source>
</evidence>
<accession>A0A3L8R8E8</accession>
<dbReference type="AlphaFoldDB" id="A0A3L8R8E8"/>
<evidence type="ECO:0000313" key="1">
    <source>
        <dbReference type="EMBL" id="RLV75936.1"/>
    </source>
</evidence>
<dbReference type="Proteomes" id="UP000281594">
    <property type="component" value="Unassembled WGS sequence"/>
</dbReference>
<reference evidence="1 2" key="1">
    <citation type="journal article" date="2018" name="J. Biol. Chem.">
        <title>Discovery of the actinoplanic acid pathway in Streptomyces rapamycinicus reveals a genetically conserved synergism with rapamycin.</title>
        <authorList>
            <person name="Mrak P."/>
            <person name="Krastel P."/>
            <person name="Pivk Lukancic P."/>
            <person name="Tao J."/>
            <person name="Pistorius D."/>
            <person name="Moore C.M."/>
        </authorList>
    </citation>
    <scope>NUCLEOTIDE SEQUENCE [LARGE SCALE GENOMIC DNA]</scope>
    <source>
        <strain evidence="1 2">NRRL 5491</strain>
    </source>
</reference>
<dbReference type="Pfam" id="PF10706">
    <property type="entry name" value="Aminoglyc_resit"/>
    <property type="match status" value="1"/>
</dbReference>
<dbReference type="InterPro" id="IPR019646">
    <property type="entry name" value="Aminoglyc_AdlTrfase"/>
</dbReference>
<dbReference type="EMBL" id="QYCY01000002">
    <property type="protein sequence ID" value="RLV75936.1"/>
    <property type="molecule type" value="Genomic_DNA"/>
</dbReference>
<gene>
    <name evidence="1" type="ORF">D3C57_141960</name>
</gene>
<evidence type="ECO:0000313" key="2">
    <source>
        <dbReference type="Proteomes" id="UP000281594"/>
    </source>
</evidence>
<name>A0A3L8R8E8_STRRN</name>
<protein>
    <recommendedName>
        <fullName evidence="3">Amino acid transporter</fullName>
    </recommendedName>
</protein>
<comment type="caution">
    <text evidence="1">The sequence shown here is derived from an EMBL/GenBank/DDBJ whole genome shotgun (WGS) entry which is preliminary data.</text>
</comment>
<proteinExistence type="predicted"/>
<sequence>MRAAGVPDAHTGQGRMSGMTRLRAPFGRWDPASLSEVVARFSGLESCWWVAGGFAIELAVGRRIRSHGDLDVLLLRRDQLVAQQALPGWQWWAADPPGSLRPWASDEILSLGVHDIWCRAGADDPWRIQIMIDESRGQEWVSRRDPRVRRPISTLGMTSADGVPFLAPDVQLYYKAKAPRPKDEEDFDAALPVLTDQQRRWLVDAISKTYGPHPWIKRLQA</sequence>
<dbReference type="Gene3D" id="3.30.460.40">
    <property type="match status" value="1"/>
</dbReference>
<dbReference type="STRING" id="1343740.M271_01715"/>
<organism evidence="1 2">
    <name type="scientific">Streptomyces rapamycinicus (strain ATCC 29253 / DSM 41530 / NRRL 5491 / AYB-994)</name>
    <name type="common">Streptomyces hygroscopicus (strain ATCC 29253)</name>
    <dbReference type="NCBI Taxonomy" id="1343740"/>
    <lineage>
        <taxon>Bacteria</taxon>
        <taxon>Bacillati</taxon>
        <taxon>Actinomycetota</taxon>
        <taxon>Actinomycetes</taxon>
        <taxon>Kitasatosporales</taxon>
        <taxon>Streptomycetaceae</taxon>
        <taxon>Streptomyces</taxon>
        <taxon>Streptomyces violaceusniger group</taxon>
    </lineage>
</organism>